<protein>
    <submittedName>
        <fullName evidence="4">Lamin tail domain-containing protein</fullName>
    </submittedName>
</protein>
<dbReference type="InterPro" id="IPR001322">
    <property type="entry name" value="Lamin_tail_dom"/>
</dbReference>
<gene>
    <name evidence="4" type="ORF">ETD85_56385</name>
</gene>
<dbReference type="PROSITE" id="PS51841">
    <property type="entry name" value="LTD"/>
    <property type="match status" value="1"/>
</dbReference>
<dbReference type="SUPFAM" id="SSF74853">
    <property type="entry name" value="Lamin A/C globular tail domain"/>
    <property type="match status" value="1"/>
</dbReference>
<feature type="chain" id="PRO_5038666038" evidence="2">
    <location>
        <begin position="32"/>
        <end position="252"/>
    </location>
</feature>
<reference evidence="4 5" key="1">
    <citation type="submission" date="2019-05" db="EMBL/GenBank/DDBJ databases">
        <title>Draft genome sequence of Nonomuraea zeae DSM 100528.</title>
        <authorList>
            <person name="Saricaoglu S."/>
            <person name="Isik K."/>
        </authorList>
    </citation>
    <scope>NUCLEOTIDE SEQUENCE [LARGE SCALE GENOMIC DNA]</scope>
    <source>
        <strain evidence="4 5">DSM 100528</strain>
    </source>
</reference>
<comment type="caution">
    <text evidence="4">The sequence shown here is derived from an EMBL/GenBank/DDBJ whole genome shotgun (WGS) entry which is preliminary data.</text>
</comment>
<accession>A0A5S4FBD6</accession>
<dbReference type="InterPro" id="IPR036415">
    <property type="entry name" value="Lamin_tail_dom_sf"/>
</dbReference>
<dbReference type="Proteomes" id="UP000306628">
    <property type="component" value="Unassembled WGS sequence"/>
</dbReference>
<dbReference type="AlphaFoldDB" id="A0A5S4FBD6"/>
<dbReference type="OrthoDB" id="1016457at2"/>
<organism evidence="4 5">
    <name type="scientific">Nonomuraea zeae</name>
    <dbReference type="NCBI Taxonomy" id="1642303"/>
    <lineage>
        <taxon>Bacteria</taxon>
        <taxon>Bacillati</taxon>
        <taxon>Actinomycetota</taxon>
        <taxon>Actinomycetes</taxon>
        <taxon>Streptosporangiales</taxon>
        <taxon>Streptosporangiaceae</taxon>
        <taxon>Nonomuraea</taxon>
    </lineage>
</organism>
<evidence type="ECO:0000256" key="1">
    <source>
        <dbReference type="SAM" id="MobiDB-lite"/>
    </source>
</evidence>
<evidence type="ECO:0000256" key="2">
    <source>
        <dbReference type="SAM" id="SignalP"/>
    </source>
</evidence>
<feature type="domain" description="LTD" evidence="3">
    <location>
        <begin position="25"/>
        <end position="168"/>
    </location>
</feature>
<proteinExistence type="predicted"/>
<feature type="region of interest" description="Disordered" evidence="1">
    <location>
        <begin position="198"/>
        <end position="252"/>
    </location>
</feature>
<feature type="signal peptide" evidence="2">
    <location>
        <begin position="1"/>
        <end position="31"/>
    </location>
</feature>
<evidence type="ECO:0000313" key="5">
    <source>
        <dbReference type="Proteomes" id="UP000306628"/>
    </source>
</evidence>
<dbReference type="EMBL" id="VCKX01000399">
    <property type="protein sequence ID" value="TMR15048.1"/>
    <property type="molecule type" value="Genomic_DNA"/>
</dbReference>
<keyword evidence="5" id="KW-1185">Reference proteome</keyword>
<name>A0A5S4FBD6_9ACTN</name>
<evidence type="ECO:0000313" key="4">
    <source>
        <dbReference type="EMBL" id="TMR15048.1"/>
    </source>
</evidence>
<dbReference type="Pfam" id="PF00932">
    <property type="entry name" value="LTD"/>
    <property type="match status" value="1"/>
</dbReference>
<dbReference type="RefSeq" id="WP_138698069.1">
    <property type="nucleotide sequence ID" value="NZ_VCKX01000399.1"/>
</dbReference>
<keyword evidence="2" id="KW-0732">Signal</keyword>
<evidence type="ECO:0000259" key="3">
    <source>
        <dbReference type="PROSITE" id="PS51841"/>
    </source>
</evidence>
<sequence length="252" mass="24793">MRAKSRVPAIFVAAGVLIGSIAVLTSPSVAATPGAVVISQVYGGGGNSGAPLTNDYVELFNRSDAPVSLDGWSVQYTSAAGTGNFASGKAGLAGTLAPGQYHLLQLAAGTTPSGALPQPDSTGSINMSGTAGKVALVRSADGLACNGSSTPCSDDQLALLADLVGYGGANFFEGSPAPALTNATGAFRKGGGCADTDDNGADFETAAPAPRNSATTADPCGGDPSPTPTPTCLLYPSPSPRDPKTTRMPSSA</sequence>